<feature type="binding site" evidence="5">
    <location>
        <position position="362"/>
    </location>
    <ligand>
        <name>S-adenosyl-L-methionine</name>
        <dbReference type="ChEBI" id="CHEBI:59789"/>
    </ligand>
</feature>
<keyword evidence="1 5" id="KW-0489">Methyltransferase</keyword>
<dbReference type="RefSeq" id="WP_279675065.1">
    <property type="nucleotide sequence ID" value="NZ_CP122566.1"/>
</dbReference>
<dbReference type="Pfam" id="PF01189">
    <property type="entry name" value="Methyltr_RsmB-F"/>
    <property type="match status" value="1"/>
</dbReference>
<dbReference type="SUPFAM" id="SSF48013">
    <property type="entry name" value="NusB-like"/>
    <property type="match status" value="1"/>
</dbReference>
<protein>
    <submittedName>
        <fullName evidence="8">Transcription antitermination factor NusB</fullName>
    </submittedName>
</protein>
<dbReference type="Proteomes" id="UP001224674">
    <property type="component" value="Chromosome"/>
</dbReference>
<feature type="region of interest" description="Disordered" evidence="6">
    <location>
        <begin position="1"/>
        <end position="51"/>
    </location>
</feature>
<evidence type="ECO:0000256" key="1">
    <source>
        <dbReference type="ARBA" id="ARBA00022603"/>
    </source>
</evidence>
<dbReference type="EMBL" id="CP122566">
    <property type="protein sequence ID" value="WGH93616.1"/>
    <property type="molecule type" value="Genomic_DNA"/>
</dbReference>
<gene>
    <name evidence="8" type="ORF">QDX21_02110</name>
</gene>
<feature type="binding site" evidence="5">
    <location>
        <begin position="310"/>
        <end position="316"/>
    </location>
    <ligand>
        <name>S-adenosyl-L-methionine</name>
        <dbReference type="ChEBI" id="CHEBI:59789"/>
    </ligand>
</feature>
<dbReference type="InterPro" id="IPR049560">
    <property type="entry name" value="MeTrfase_RsmB-F_NOP2_cat"/>
</dbReference>
<feature type="binding site" evidence="5">
    <location>
        <position position="385"/>
    </location>
    <ligand>
        <name>S-adenosyl-L-methionine</name>
        <dbReference type="ChEBI" id="CHEBI:59789"/>
    </ligand>
</feature>
<evidence type="ECO:0000256" key="2">
    <source>
        <dbReference type="ARBA" id="ARBA00022679"/>
    </source>
</evidence>
<sequence length="516" mass="56005">MNTAYQDNSAAEPRRERRNRQGRTRNRGASGKKRQYSSQAPSRRNRTADPARLTAYQVVRAVSADDAYANLVLPQYIRRNRLNKRDAGFATELTYGSLRWQGSYDAILAECVDRELDKLDPEVLDVLRLGTHQLMHMRVPTHAALDSTVALVRDQIGAGPSGLVNAVLRKVSHATFDEWLEKLAPGDSDDDLAIRYGHPRWIVRALKQALVTHGRSAGELVQLLEADNLAPDVNLVALPGIGELQPVLDHGAEPSSLAPDAATFSGGDAGKIPGVATGAVRIQDVGSQLAARTLVEVAPVGECERWLDMCAGPGGKAALLAAEAQRAGAHLVANEVSEHRSRLVGQALAPVEGSVWELVTYDGRELTVGLAQHGAPATFDRIMLDAPCTGLGALRRRPESRWRRTTQDLAVLSQLQRQLADAAVELLAPGGYLGYVTCSPHQVETQLQVQDLLQRHPELRLVDTPAAVLRAATDRLERTTLTPSAEGQPATAQLWPHLHHTDAMFIAVMAKTDGSR</sequence>
<accession>A0AAJ6DCY9</accession>
<dbReference type="PANTHER" id="PTHR22807:SF53">
    <property type="entry name" value="RIBOSOMAL RNA SMALL SUBUNIT METHYLTRANSFERASE B-RELATED"/>
    <property type="match status" value="1"/>
</dbReference>
<dbReference type="InterPro" id="IPR006027">
    <property type="entry name" value="NusB_RsmB_TIM44"/>
</dbReference>
<dbReference type="Pfam" id="PF01029">
    <property type="entry name" value="NusB"/>
    <property type="match status" value="1"/>
</dbReference>
<dbReference type="GO" id="GO:0003723">
    <property type="term" value="F:RNA binding"/>
    <property type="evidence" value="ECO:0007669"/>
    <property type="project" value="UniProtKB-UniRule"/>
</dbReference>
<dbReference type="InterPro" id="IPR029063">
    <property type="entry name" value="SAM-dependent_MTases_sf"/>
</dbReference>
<evidence type="ECO:0000256" key="5">
    <source>
        <dbReference type="PROSITE-ProRule" id="PRU01023"/>
    </source>
</evidence>
<dbReference type="CDD" id="cd02440">
    <property type="entry name" value="AdoMet_MTases"/>
    <property type="match status" value="1"/>
</dbReference>
<dbReference type="Gene3D" id="3.40.50.150">
    <property type="entry name" value="Vaccinia Virus protein VP39"/>
    <property type="match status" value="1"/>
</dbReference>
<name>A0AAJ6DCY9_9MICC</name>
<feature type="compositionally biased region" description="Basic residues" evidence="6">
    <location>
        <begin position="16"/>
        <end position="35"/>
    </location>
</feature>
<dbReference type="InterPro" id="IPR023267">
    <property type="entry name" value="RCMT"/>
</dbReference>
<evidence type="ECO:0000256" key="3">
    <source>
        <dbReference type="ARBA" id="ARBA00022691"/>
    </source>
</evidence>
<keyword evidence="2 5" id="KW-0808">Transferase</keyword>
<dbReference type="PANTHER" id="PTHR22807">
    <property type="entry name" value="NOP2 YEAST -RELATED NOL1/NOP2/FMU SUN DOMAIN-CONTAINING"/>
    <property type="match status" value="1"/>
</dbReference>
<keyword evidence="4 5" id="KW-0694">RNA-binding</keyword>
<dbReference type="SUPFAM" id="SSF53335">
    <property type="entry name" value="S-adenosyl-L-methionine-dependent methyltransferases"/>
    <property type="match status" value="1"/>
</dbReference>
<keyword evidence="9" id="KW-1185">Reference proteome</keyword>
<keyword evidence="3 5" id="KW-0949">S-adenosyl-L-methionine</keyword>
<organism evidence="8 9">
    <name type="scientific">Auritidibacter ignavus</name>
    <dbReference type="NCBI Taxonomy" id="678932"/>
    <lineage>
        <taxon>Bacteria</taxon>
        <taxon>Bacillati</taxon>
        <taxon>Actinomycetota</taxon>
        <taxon>Actinomycetes</taxon>
        <taxon>Micrococcales</taxon>
        <taxon>Micrococcaceae</taxon>
        <taxon>Auritidibacter</taxon>
    </lineage>
</organism>
<dbReference type="PROSITE" id="PS51686">
    <property type="entry name" value="SAM_MT_RSMB_NOP"/>
    <property type="match status" value="1"/>
</dbReference>
<dbReference type="InterPro" id="IPR001678">
    <property type="entry name" value="MeTrfase_RsmB-F_NOP2_dom"/>
</dbReference>
<proteinExistence type="inferred from homology"/>
<dbReference type="AlphaFoldDB" id="A0AAJ6DCY9"/>
<reference evidence="8 9" key="1">
    <citation type="submission" date="2023-03" db="EMBL/GenBank/DDBJ databases">
        <title>Complete genome sequences of several Auritidibacter ignavus strains isolated from ear infections.</title>
        <authorList>
            <person name="Baehr T."/>
            <person name="Baumhoegger A.M."/>
        </authorList>
    </citation>
    <scope>NUCLEOTIDE SEQUENCE [LARGE SCALE GENOMIC DNA]</scope>
    <source>
        <strain evidence="8 9">BABAE-6</strain>
    </source>
</reference>
<dbReference type="GO" id="GO:0006355">
    <property type="term" value="P:regulation of DNA-templated transcription"/>
    <property type="evidence" value="ECO:0007669"/>
    <property type="project" value="InterPro"/>
</dbReference>
<dbReference type="GO" id="GO:0001510">
    <property type="term" value="P:RNA methylation"/>
    <property type="evidence" value="ECO:0007669"/>
    <property type="project" value="InterPro"/>
</dbReference>
<feature type="binding site" evidence="5">
    <location>
        <position position="335"/>
    </location>
    <ligand>
        <name>S-adenosyl-L-methionine</name>
        <dbReference type="ChEBI" id="CHEBI:59789"/>
    </ligand>
</feature>
<evidence type="ECO:0000313" key="9">
    <source>
        <dbReference type="Proteomes" id="UP001224674"/>
    </source>
</evidence>
<evidence type="ECO:0000256" key="4">
    <source>
        <dbReference type="ARBA" id="ARBA00022884"/>
    </source>
</evidence>
<feature type="active site" description="Nucleophile" evidence="5">
    <location>
        <position position="438"/>
    </location>
</feature>
<feature type="domain" description="SAM-dependent MTase RsmB/NOP-type" evidence="7">
    <location>
        <begin position="209"/>
        <end position="512"/>
    </location>
</feature>
<comment type="similarity">
    <text evidence="5">Belongs to the class I-like SAM-binding methyltransferase superfamily. RsmB/NOP family.</text>
</comment>
<dbReference type="InterPro" id="IPR035926">
    <property type="entry name" value="NusB-like_sf"/>
</dbReference>
<dbReference type="PRINTS" id="PR02008">
    <property type="entry name" value="RCMTFAMILY"/>
</dbReference>
<evidence type="ECO:0000256" key="6">
    <source>
        <dbReference type="SAM" id="MobiDB-lite"/>
    </source>
</evidence>
<evidence type="ECO:0000259" key="7">
    <source>
        <dbReference type="PROSITE" id="PS51686"/>
    </source>
</evidence>
<dbReference type="GO" id="GO:0008173">
    <property type="term" value="F:RNA methyltransferase activity"/>
    <property type="evidence" value="ECO:0007669"/>
    <property type="project" value="InterPro"/>
</dbReference>
<dbReference type="Gene3D" id="1.10.940.10">
    <property type="entry name" value="NusB-like"/>
    <property type="match status" value="1"/>
</dbReference>
<evidence type="ECO:0000313" key="8">
    <source>
        <dbReference type="EMBL" id="WGH93616.1"/>
    </source>
</evidence>